<name>Q32972_PINTH</name>
<keyword evidence="1" id="KW-0934">Plastid</keyword>
<dbReference type="GeneID" id="1457592"/>
<reference evidence="1" key="2">
    <citation type="journal article" date="1994" name="Curr. Genet.">
        <title>A new gene encoding tRNA(Pro) (GGG) is present in the chloroplast genome of black pine: a compilation of 32 tRNA genes from black pine chloroplasts.</title>
        <authorList>
            <person name="Tsudzuki J."/>
            <person name="Ito S."/>
            <person name="Tsudzuki T."/>
            <person name="Wakasugi T."/>
            <person name="Sugiura M."/>
        </authorList>
    </citation>
    <scope>NUCLEOTIDE SEQUENCE</scope>
</reference>
<dbReference type="PIR" id="T07524">
    <property type="entry name" value="T07524"/>
</dbReference>
<keyword evidence="1" id="KW-0150">Chloroplast</keyword>
<dbReference type="AlphaFoldDB" id="Q32972"/>
<protein>
    <submittedName>
        <fullName evidence="1">ORF59b</fullName>
    </submittedName>
</protein>
<reference evidence="1" key="1">
    <citation type="journal article" date="1993" name="Mol. Gen. Genet.">
        <title>Chloroplast DNA of black pine retains a residual inverted repeat lacking rRNA genes: nucleotide sequences of trnQ, trnK, psbA, trnI and trnH and the absence of rps16.</title>
        <authorList>
            <person name="Tsudzuki J."/>
            <person name="Nakashima K."/>
            <person name="Tsudzuki T."/>
            <person name="Hiratsuka J."/>
            <person name="Shibata M."/>
            <person name="Wakasugi T."/>
            <person name="Sugiura M."/>
        </authorList>
    </citation>
    <scope>NUCLEOTIDE SEQUENCE</scope>
</reference>
<proteinExistence type="predicted"/>
<accession>Q32972</accession>
<geneLocation type="chloroplast" evidence="1"/>
<reference evidence="1" key="3">
    <citation type="journal article" date="1994" name="Proc. Natl. Acad. Sci. U.S.A.">
        <title>Loss of all ndh genes as determined by sequencing the entire chloroplast genome of the black pine Pinus thunbergii.</title>
        <authorList>
            <person name="Wakasugi T."/>
            <person name="Tsudzuki J."/>
            <person name="Ito S."/>
            <person name="Nakashima K."/>
            <person name="Tsudzuki T."/>
            <person name="Sugiura M."/>
        </authorList>
    </citation>
    <scope>NUCLEOTIDE SEQUENCE</scope>
</reference>
<dbReference type="EMBL" id="D17510">
    <property type="protein sequence ID" value="BAA04402.1"/>
    <property type="molecule type" value="Genomic_DNA"/>
</dbReference>
<organism evidence="1">
    <name type="scientific">Pinus thunbergii</name>
    <name type="common">Japanese black pine</name>
    <name type="synonym">Pinus thunbergiana</name>
    <dbReference type="NCBI Taxonomy" id="3350"/>
    <lineage>
        <taxon>Eukaryota</taxon>
        <taxon>Viridiplantae</taxon>
        <taxon>Streptophyta</taxon>
        <taxon>Embryophyta</taxon>
        <taxon>Tracheophyta</taxon>
        <taxon>Spermatophyta</taxon>
        <taxon>Pinopsida</taxon>
        <taxon>Pinidae</taxon>
        <taxon>Conifers I</taxon>
        <taxon>Pinales</taxon>
        <taxon>Pinaceae</taxon>
        <taxon>Pinus</taxon>
        <taxon>Pinus subgen. Pinus</taxon>
    </lineage>
</organism>
<sequence length="59" mass="7282">MNQDDSYALSHCFLEGKLMNHTILGEYFSFFFFFRITKHLSRFTRDQTFFLSWKKVFTR</sequence>
<evidence type="ECO:0000313" key="1">
    <source>
        <dbReference type="EMBL" id="BAA04402.1"/>
    </source>
</evidence>
<dbReference type="RefSeq" id="NP_042446.1">
    <property type="nucleotide sequence ID" value="NC_001631.1"/>
</dbReference>